<gene>
    <name evidence="2" type="ORF">KDK92_16220</name>
</gene>
<protein>
    <submittedName>
        <fullName evidence="2">NUDIX domain-containing protein</fullName>
    </submittedName>
</protein>
<evidence type="ECO:0000313" key="2">
    <source>
        <dbReference type="EMBL" id="MCM1991281.1"/>
    </source>
</evidence>
<keyword evidence="3" id="KW-1185">Reference proteome</keyword>
<dbReference type="SUPFAM" id="SSF55811">
    <property type="entry name" value="Nudix"/>
    <property type="match status" value="1"/>
</dbReference>
<dbReference type="InterPro" id="IPR000086">
    <property type="entry name" value="NUDIX_hydrolase_dom"/>
</dbReference>
<proteinExistence type="predicted"/>
<dbReference type="Pfam" id="PF00293">
    <property type="entry name" value="NUDIX"/>
    <property type="match status" value="1"/>
</dbReference>
<name>A0A9J6P5A9_9CLOT</name>
<sequence>MELRNLATIYLFKEDSVLLIERTGSRVFKGTLWSGIGGHFESDEINDPTKCILRELYEETGIKNEDISNLKLRYITSRKADKEIRQQYIFFAHMKNINKNIIACDEGEISWINTQDLFNRKMSFTNSECLKHYFEEGFKDDTIYSGAVSVVNEKPNMNWVALRDFSAEY</sequence>
<dbReference type="InterPro" id="IPR015797">
    <property type="entry name" value="NUDIX_hydrolase-like_dom_sf"/>
</dbReference>
<comment type="caution">
    <text evidence="2">The sequence shown here is derived from an EMBL/GenBank/DDBJ whole genome shotgun (WGS) entry which is preliminary data.</text>
</comment>
<dbReference type="EMBL" id="JAGSOJ010000003">
    <property type="protein sequence ID" value="MCM1991281.1"/>
    <property type="molecule type" value="Genomic_DNA"/>
</dbReference>
<reference evidence="2" key="1">
    <citation type="journal article" date="2021" name="mSystems">
        <title>Bacteria and Archaea Synergistically Convert Glycine Betaine to Biogenic Methane in the Formosa Cold Seep of the South China Sea.</title>
        <authorList>
            <person name="Li L."/>
            <person name="Zhang W."/>
            <person name="Zhang S."/>
            <person name="Song L."/>
            <person name="Sun Q."/>
            <person name="Zhang H."/>
            <person name="Xiang H."/>
            <person name="Dong X."/>
        </authorList>
    </citation>
    <scope>NUCLEOTIDE SEQUENCE</scope>
    <source>
        <strain evidence="2">ZWT</strain>
    </source>
</reference>
<dbReference type="AlphaFoldDB" id="A0A9J6P5A9"/>
<dbReference type="RefSeq" id="WP_250860387.1">
    <property type="nucleotide sequence ID" value="NZ_JAGSOJ010000003.1"/>
</dbReference>
<dbReference type="Gene3D" id="3.90.79.10">
    <property type="entry name" value="Nucleoside Triphosphate Pyrophosphohydrolase"/>
    <property type="match status" value="1"/>
</dbReference>
<evidence type="ECO:0000259" key="1">
    <source>
        <dbReference type="PROSITE" id="PS51462"/>
    </source>
</evidence>
<organism evidence="2 3">
    <name type="scientific">Oceanirhabdus seepicola</name>
    <dbReference type="NCBI Taxonomy" id="2828781"/>
    <lineage>
        <taxon>Bacteria</taxon>
        <taxon>Bacillati</taxon>
        <taxon>Bacillota</taxon>
        <taxon>Clostridia</taxon>
        <taxon>Eubacteriales</taxon>
        <taxon>Clostridiaceae</taxon>
        <taxon>Oceanirhabdus</taxon>
    </lineage>
</organism>
<accession>A0A9J6P5A9</accession>
<reference evidence="2" key="2">
    <citation type="submission" date="2021-04" db="EMBL/GenBank/DDBJ databases">
        <authorList>
            <person name="Dong X."/>
        </authorList>
    </citation>
    <scope>NUCLEOTIDE SEQUENCE</scope>
    <source>
        <strain evidence="2">ZWT</strain>
    </source>
</reference>
<dbReference type="Proteomes" id="UP001056429">
    <property type="component" value="Unassembled WGS sequence"/>
</dbReference>
<evidence type="ECO:0000313" key="3">
    <source>
        <dbReference type="Proteomes" id="UP001056429"/>
    </source>
</evidence>
<feature type="domain" description="Nudix hydrolase" evidence="1">
    <location>
        <begin position="2"/>
        <end position="134"/>
    </location>
</feature>
<dbReference type="PROSITE" id="PS51462">
    <property type="entry name" value="NUDIX"/>
    <property type="match status" value="1"/>
</dbReference>